<dbReference type="EMBL" id="JACHJT010000001">
    <property type="protein sequence ID" value="MBB4931226.1"/>
    <property type="molecule type" value="Genomic_DNA"/>
</dbReference>
<evidence type="ECO:0000313" key="6">
    <source>
        <dbReference type="EMBL" id="MBB4931226.1"/>
    </source>
</evidence>
<dbReference type="GO" id="GO:0000155">
    <property type="term" value="F:phosphorelay sensor kinase activity"/>
    <property type="evidence" value="ECO:0007669"/>
    <property type="project" value="InterPro"/>
</dbReference>
<keyword evidence="3" id="KW-0902">Two-component regulatory system</keyword>
<reference evidence="6 7" key="1">
    <citation type="submission" date="2020-08" db="EMBL/GenBank/DDBJ databases">
        <title>Sequencing the genomes of 1000 actinobacteria strains.</title>
        <authorList>
            <person name="Klenk H.-P."/>
        </authorList>
    </citation>
    <scope>NUCLEOTIDE SEQUENCE [LARGE SCALE GENOMIC DNA]</scope>
    <source>
        <strain evidence="6 7">DSM 102030</strain>
    </source>
</reference>
<evidence type="ECO:0000256" key="2">
    <source>
        <dbReference type="ARBA" id="ARBA00022777"/>
    </source>
</evidence>
<gene>
    <name evidence="6" type="ORF">F4561_002046</name>
</gene>
<dbReference type="InterPro" id="IPR003018">
    <property type="entry name" value="GAF"/>
</dbReference>
<evidence type="ECO:0000256" key="3">
    <source>
        <dbReference type="ARBA" id="ARBA00023012"/>
    </source>
</evidence>
<dbReference type="Gene3D" id="3.30.450.40">
    <property type="match status" value="1"/>
</dbReference>
<name>A0A7W7RGW9_9ACTN</name>
<keyword evidence="2 6" id="KW-0418">Kinase</keyword>
<dbReference type="Pfam" id="PF07730">
    <property type="entry name" value="HisKA_3"/>
    <property type="match status" value="1"/>
</dbReference>
<dbReference type="Pfam" id="PF02518">
    <property type="entry name" value="HATPase_c"/>
    <property type="match status" value="1"/>
</dbReference>
<dbReference type="Gene3D" id="3.30.450.20">
    <property type="entry name" value="PAS domain"/>
    <property type="match status" value="1"/>
</dbReference>
<keyword evidence="1" id="KW-0808">Transferase</keyword>
<dbReference type="AlphaFoldDB" id="A0A7W7RGW9"/>
<evidence type="ECO:0000256" key="4">
    <source>
        <dbReference type="SAM" id="MobiDB-lite"/>
    </source>
</evidence>
<dbReference type="Proteomes" id="UP000523007">
    <property type="component" value="Unassembled WGS sequence"/>
</dbReference>
<dbReference type="SUPFAM" id="SSF55785">
    <property type="entry name" value="PYP-like sensor domain (PAS domain)"/>
    <property type="match status" value="1"/>
</dbReference>
<sequence>MSVGSNPSVISEPRPLDWSALALDAPDGLAVVAASGHFLQVNRAGAVLCGRSEEELVGTPAPFHLLQDVVLNDLGLLDDGSKEQVALWQPPGEPPREFAYRALPVSGFTVVGFRDVTDQRHRQRRVAAIARSSVKLASAGSLTATLDALASEVVRTDALAGVQILTLDDNSGLRIMGSAGFPHWSDFFDRLMECRDRGARLCTVEAYESGETVIVPDRWLAIRDDPAWQPLNEYLSDPEWNWFASVPLKIRGQVQGVLNAFFRPGQTIGRRSEEFLLAMAEQAAVAVDYAALVLREREHARREERQRLARDLHDSIVQQVFSISMQAKSIGVLGERGVAAPAETVCRIADEVGVLSSAVLADLRAMVHELRPSSSAQLGLEEAVTALAESTEKRTGLHLDVDFGEGLDEVTGDLVEDMYRMIAEAIHNVVKHAEAHTVSVHAGVTGHRLVVIVADDGCGIGTGSSERGEGYGLTTMRERAERWGGELTVQLRSLRGTRVRADVPLALPGAPGMAEDPFGESHRLAGEPTP</sequence>
<evidence type="ECO:0000259" key="5">
    <source>
        <dbReference type="PROSITE" id="PS50109"/>
    </source>
</evidence>
<dbReference type="InterPro" id="IPR036890">
    <property type="entry name" value="HATPase_C_sf"/>
</dbReference>
<dbReference type="InterPro" id="IPR011712">
    <property type="entry name" value="Sig_transdc_His_kin_sub3_dim/P"/>
</dbReference>
<dbReference type="PANTHER" id="PTHR24421:SF61">
    <property type="entry name" value="OXYGEN SENSOR HISTIDINE KINASE NREB"/>
    <property type="match status" value="1"/>
</dbReference>
<dbReference type="Gene3D" id="3.30.565.10">
    <property type="entry name" value="Histidine kinase-like ATPase, C-terminal domain"/>
    <property type="match status" value="1"/>
</dbReference>
<dbReference type="InterPro" id="IPR050482">
    <property type="entry name" value="Sensor_HK_TwoCompSys"/>
</dbReference>
<dbReference type="CDD" id="cd16917">
    <property type="entry name" value="HATPase_UhpB-NarQ-NarX-like"/>
    <property type="match status" value="1"/>
</dbReference>
<proteinExistence type="predicted"/>
<dbReference type="InterPro" id="IPR035965">
    <property type="entry name" value="PAS-like_dom_sf"/>
</dbReference>
<dbReference type="Pfam" id="PF13185">
    <property type="entry name" value="GAF_2"/>
    <property type="match status" value="1"/>
</dbReference>
<dbReference type="Gene3D" id="1.20.5.1930">
    <property type="match status" value="1"/>
</dbReference>
<dbReference type="PANTHER" id="PTHR24421">
    <property type="entry name" value="NITRATE/NITRITE SENSOR PROTEIN NARX-RELATED"/>
    <property type="match status" value="1"/>
</dbReference>
<dbReference type="RefSeq" id="WP_184577125.1">
    <property type="nucleotide sequence ID" value="NZ_JACHJT010000001.1"/>
</dbReference>
<dbReference type="SMART" id="SM00387">
    <property type="entry name" value="HATPase_c"/>
    <property type="match status" value="1"/>
</dbReference>
<dbReference type="SUPFAM" id="SSF55874">
    <property type="entry name" value="ATPase domain of HSP90 chaperone/DNA topoisomerase II/histidine kinase"/>
    <property type="match status" value="1"/>
</dbReference>
<dbReference type="SUPFAM" id="SSF55781">
    <property type="entry name" value="GAF domain-like"/>
    <property type="match status" value="1"/>
</dbReference>
<organism evidence="6 7">
    <name type="scientific">Lipingzhangella halophila</name>
    <dbReference type="NCBI Taxonomy" id="1783352"/>
    <lineage>
        <taxon>Bacteria</taxon>
        <taxon>Bacillati</taxon>
        <taxon>Actinomycetota</taxon>
        <taxon>Actinomycetes</taxon>
        <taxon>Streptosporangiales</taxon>
        <taxon>Nocardiopsidaceae</taxon>
        <taxon>Lipingzhangella</taxon>
    </lineage>
</organism>
<evidence type="ECO:0000313" key="7">
    <source>
        <dbReference type="Proteomes" id="UP000523007"/>
    </source>
</evidence>
<dbReference type="GO" id="GO:0016020">
    <property type="term" value="C:membrane"/>
    <property type="evidence" value="ECO:0007669"/>
    <property type="project" value="InterPro"/>
</dbReference>
<dbReference type="InterPro" id="IPR005467">
    <property type="entry name" value="His_kinase_dom"/>
</dbReference>
<dbReference type="InterPro" id="IPR003594">
    <property type="entry name" value="HATPase_dom"/>
</dbReference>
<dbReference type="GO" id="GO:0046983">
    <property type="term" value="F:protein dimerization activity"/>
    <property type="evidence" value="ECO:0007669"/>
    <property type="project" value="InterPro"/>
</dbReference>
<dbReference type="PROSITE" id="PS50109">
    <property type="entry name" value="HIS_KIN"/>
    <property type="match status" value="1"/>
</dbReference>
<feature type="compositionally biased region" description="Basic and acidic residues" evidence="4">
    <location>
        <begin position="519"/>
        <end position="530"/>
    </location>
</feature>
<dbReference type="InterPro" id="IPR029016">
    <property type="entry name" value="GAF-like_dom_sf"/>
</dbReference>
<protein>
    <submittedName>
        <fullName evidence="6">Signal transduction histidine kinase</fullName>
    </submittedName>
</protein>
<keyword evidence="7" id="KW-1185">Reference proteome</keyword>
<feature type="region of interest" description="Disordered" evidence="4">
    <location>
        <begin position="508"/>
        <end position="530"/>
    </location>
</feature>
<evidence type="ECO:0000256" key="1">
    <source>
        <dbReference type="ARBA" id="ARBA00022679"/>
    </source>
</evidence>
<accession>A0A7W7RGW9</accession>
<feature type="domain" description="Histidine kinase" evidence="5">
    <location>
        <begin position="418"/>
        <end position="507"/>
    </location>
</feature>
<comment type="caution">
    <text evidence="6">The sequence shown here is derived from an EMBL/GenBank/DDBJ whole genome shotgun (WGS) entry which is preliminary data.</text>
</comment>